<proteinExistence type="predicted"/>
<evidence type="ECO:0000256" key="1">
    <source>
        <dbReference type="SAM" id="MobiDB-lite"/>
    </source>
</evidence>
<feature type="transmembrane region" description="Helical" evidence="2">
    <location>
        <begin position="64"/>
        <end position="86"/>
    </location>
</feature>
<reference evidence="3 4" key="1">
    <citation type="journal article" date="2016" name="Int. J. Syst. Evol. Microbiol.">
        <title>Acidipila dinghuensis sp. nov., an acidobacterium isolated from forest soil.</title>
        <authorList>
            <person name="Jiang Y.W."/>
            <person name="Wang J."/>
            <person name="Chen M.H."/>
            <person name="Lv Y.Y."/>
            <person name="Qiu L.H."/>
        </authorList>
    </citation>
    <scope>NUCLEOTIDE SEQUENCE [LARGE SCALE GENOMIC DNA]</scope>
    <source>
        <strain evidence="3 4">DHOF10</strain>
    </source>
</reference>
<evidence type="ECO:0000313" key="4">
    <source>
        <dbReference type="Proteomes" id="UP000290253"/>
    </source>
</evidence>
<dbReference type="Proteomes" id="UP000290253">
    <property type="component" value="Unassembled WGS sequence"/>
</dbReference>
<organism evidence="3 4">
    <name type="scientific">Silvibacterium dinghuense</name>
    <dbReference type="NCBI Taxonomy" id="1560006"/>
    <lineage>
        <taxon>Bacteria</taxon>
        <taxon>Pseudomonadati</taxon>
        <taxon>Acidobacteriota</taxon>
        <taxon>Terriglobia</taxon>
        <taxon>Terriglobales</taxon>
        <taxon>Acidobacteriaceae</taxon>
        <taxon>Silvibacterium</taxon>
    </lineage>
</organism>
<sequence>MTELRRTPETAELEIGAIEPEMAESIRLLRASLTNYAENQPNRPFSPEWLAPARRRERSAHRRMAFGWSLAGSLAAGALCFAMLPLSHHAAPQPVMQAHTTIPAATQPSDTALLEQVDDAIDQSVPSPLAPLTELDSWNSTTSQEQNTLARTENSHVSQ</sequence>
<keyword evidence="4" id="KW-1185">Reference proteome</keyword>
<comment type="caution">
    <text evidence="3">The sequence shown here is derived from an EMBL/GenBank/DDBJ whole genome shotgun (WGS) entry which is preliminary data.</text>
</comment>
<keyword evidence="2" id="KW-0812">Transmembrane</keyword>
<accession>A0A4Q1SJF5</accession>
<keyword evidence="2" id="KW-0472">Membrane</keyword>
<gene>
    <name evidence="3" type="ORF">ESZ00_07925</name>
</gene>
<evidence type="ECO:0000313" key="3">
    <source>
        <dbReference type="EMBL" id="RXS97778.1"/>
    </source>
</evidence>
<dbReference type="OrthoDB" id="9961027at2"/>
<dbReference type="EMBL" id="SDMK01000001">
    <property type="protein sequence ID" value="RXS97778.1"/>
    <property type="molecule type" value="Genomic_DNA"/>
</dbReference>
<feature type="compositionally biased region" description="Polar residues" evidence="1">
    <location>
        <begin position="136"/>
        <end position="159"/>
    </location>
</feature>
<evidence type="ECO:0000256" key="2">
    <source>
        <dbReference type="SAM" id="Phobius"/>
    </source>
</evidence>
<feature type="region of interest" description="Disordered" evidence="1">
    <location>
        <begin position="124"/>
        <end position="159"/>
    </location>
</feature>
<dbReference type="RefSeq" id="WP_129207557.1">
    <property type="nucleotide sequence ID" value="NZ_BMGU01000001.1"/>
</dbReference>
<protein>
    <submittedName>
        <fullName evidence="3">Uncharacterized protein</fullName>
    </submittedName>
</protein>
<dbReference type="AlphaFoldDB" id="A0A4Q1SJF5"/>
<name>A0A4Q1SJF5_9BACT</name>
<keyword evidence="2" id="KW-1133">Transmembrane helix</keyword>